<gene>
    <name evidence="1" type="ORF">IB285_14535</name>
</gene>
<comment type="caution">
    <text evidence="1">The sequence shown here is derived from an EMBL/GenBank/DDBJ whole genome shotgun (WGS) entry which is preliminary data.</text>
</comment>
<organism evidence="1 2">
    <name type="scientific">Erythrobacter rubeus</name>
    <dbReference type="NCBI Taxonomy" id="2760803"/>
    <lineage>
        <taxon>Bacteria</taxon>
        <taxon>Pseudomonadati</taxon>
        <taxon>Pseudomonadota</taxon>
        <taxon>Alphaproteobacteria</taxon>
        <taxon>Sphingomonadales</taxon>
        <taxon>Erythrobacteraceae</taxon>
        <taxon>Erythrobacter/Porphyrobacter group</taxon>
        <taxon>Erythrobacter</taxon>
    </lineage>
</organism>
<keyword evidence="1" id="KW-0240">DNA-directed RNA polymerase</keyword>
<dbReference type="GO" id="GO:0000428">
    <property type="term" value="C:DNA-directed RNA polymerase complex"/>
    <property type="evidence" value="ECO:0007669"/>
    <property type="project" value="UniProtKB-KW"/>
</dbReference>
<evidence type="ECO:0000313" key="1">
    <source>
        <dbReference type="EMBL" id="MBD2843476.1"/>
    </source>
</evidence>
<proteinExistence type="predicted"/>
<reference evidence="1 2" key="1">
    <citation type="submission" date="2020-09" db="EMBL/GenBank/DDBJ databases">
        <authorList>
            <person name="Yoon J.-W."/>
        </authorList>
    </citation>
    <scope>NUCLEOTIDE SEQUENCE [LARGE SCALE GENOMIC DNA]</scope>
    <source>
        <strain evidence="1 2">KMU-140</strain>
    </source>
</reference>
<dbReference type="Proteomes" id="UP000635384">
    <property type="component" value="Unassembled WGS sequence"/>
</dbReference>
<dbReference type="RefSeq" id="WP_190788834.1">
    <property type="nucleotide sequence ID" value="NZ_JACXLC010000001.1"/>
</dbReference>
<accession>A0ABR8KZ31</accession>
<keyword evidence="2" id="KW-1185">Reference proteome</keyword>
<dbReference type="EMBL" id="JACXLC010000001">
    <property type="protein sequence ID" value="MBD2843476.1"/>
    <property type="molecule type" value="Genomic_DNA"/>
</dbReference>
<name>A0ABR8KZ31_9SPHN</name>
<protein>
    <submittedName>
        <fullName evidence="1">DNA-directed RNA polymerase subunit beta</fullName>
    </submittedName>
</protein>
<keyword evidence="1" id="KW-0804">Transcription</keyword>
<sequence length="149" mass="16074">MPHKTTPSAARRSTIARLAEPPQISGLSPQAARFVYSLRLIALHDRAWRDPVPELAVRLGSVEVAARALALSQAISSCWPEAVHVSRFCCQLLSHDEMTIGSLIDCAVRCDRPGFEGAIAGLVRPDRVHRMWEAVLGLVAAEANAAPSS</sequence>
<evidence type="ECO:0000313" key="2">
    <source>
        <dbReference type="Proteomes" id="UP000635384"/>
    </source>
</evidence>